<reference evidence="1" key="2">
    <citation type="submission" date="2020-09" db="EMBL/GenBank/DDBJ databases">
        <authorList>
            <person name="Sun Q."/>
            <person name="Kim S."/>
        </authorList>
    </citation>
    <scope>NUCLEOTIDE SEQUENCE</scope>
    <source>
        <strain evidence="1">KCTC 23430</strain>
    </source>
</reference>
<dbReference type="AlphaFoldDB" id="A0A918XMP5"/>
<organism evidence="1 2">
    <name type="scientific">Parahalioglobus pacificus</name>
    <dbReference type="NCBI Taxonomy" id="930806"/>
    <lineage>
        <taxon>Bacteria</taxon>
        <taxon>Pseudomonadati</taxon>
        <taxon>Pseudomonadota</taxon>
        <taxon>Gammaproteobacteria</taxon>
        <taxon>Cellvibrionales</taxon>
        <taxon>Halieaceae</taxon>
        <taxon>Parahalioglobus</taxon>
    </lineage>
</organism>
<dbReference type="CDD" id="cd07067">
    <property type="entry name" value="HP_PGM_like"/>
    <property type="match status" value="1"/>
</dbReference>
<evidence type="ECO:0000313" key="1">
    <source>
        <dbReference type="EMBL" id="GHD38106.1"/>
    </source>
</evidence>
<dbReference type="GO" id="GO:0005737">
    <property type="term" value="C:cytoplasm"/>
    <property type="evidence" value="ECO:0007669"/>
    <property type="project" value="TreeGrafter"/>
</dbReference>
<dbReference type="Pfam" id="PF00300">
    <property type="entry name" value="His_Phos_1"/>
    <property type="match status" value="1"/>
</dbReference>
<sequence>MNLYLVRHGEAAASWGEHHDPGLSALGHKQASQASDQLLTVLTGGTRLYSSPLARAQETAQPLASALEQAPLIDDRIREVPSPVSMAQRQDWLRAFMKQRWSQQPQSLLAWRLSALDLMQEQASDAVFFTHFLVINAIVGAVLSEQATLHFWPDNGSITHLRLEGDSLELVALGQSMKTVVN</sequence>
<dbReference type="EMBL" id="BMYM01000003">
    <property type="protein sequence ID" value="GHD38106.1"/>
    <property type="molecule type" value="Genomic_DNA"/>
</dbReference>
<accession>A0A918XMP5</accession>
<name>A0A918XMP5_9GAMM</name>
<proteinExistence type="predicted"/>
<dbReference type="Gene3D" id="3.40.50.1240">
    <property type="entry name" value="Phosphoglycerate mutase-like"/>
    <property type="match status" value="1"/>
</dbReference>
<dbReference type="RefSeq" id="WP_189478462.1">
    <property type="nucleotide sequence ID" value="NZ_BMYM01000003.1"/>
</dbReference>
<dbReference type="Proteomes" id="UP000644693">
    <property type="component" value="Unassembled WGS sequence"/>
</dbReference>
<keyword evidence="2" id="KW-1185">Reference proteome</keyword>
<dbReference type="SMART" id="SM00855">
    <property type="entry name" value="PGAM"/>
    <property type="match status" value="1"/>
</dbReference>
<dbReference type="PANTHER" id="PTHR48100">
    <property type="entry name" value="BROAD-SPECIFICITY PHOSPHATASE YOR283W-RELATED"/>
    <property type="match status" value="1"/>
</dbReference>
<gene>
    <name evidence="1" type="ORF">GCM10007053_28170</name>
</gene>
<dbReference type="InterPro" id="IPR013078">
    <property type="entry name" value="His_Pase_superF_clade-1"/>
</dbReference>
<evidence type="ECO:0000313" key="2">
    <source>
        <dbReference type="Proteomes" id="UP000644693"/>
    </source>
</evidence>
<dbReference type="SUPFAM" id="SSF53254">
    <property type="entry name" value="Phosphoglycerate mutase-like"/>
    <property type="match status" value="1"/>
</dbReference>
<dbReference type="InterPro" id="IPR029033">
    <property type="entry name" value="His_PPase_superfam"/>
</dbReference>
<protein>
    <recommendedName>
        <fullName evidence="3">Histidine phosphatase family protein</fullName>
    </recommendedName>
</protein>
<dbReference type="InterPro" id="IPR050275">
    <property type="entry name" value="PGM_Phosphatase"/>
</dbReference>
<evidence type="ECO:0008006" key="3">
    <source>
        <dbReference type="Google" id="ProtNLM"/>
    </source>
</evidence>
<dbReference type="GO" id="GO:0016791">
    <property type="term" value="F:phosphatase activity"/>
    <property type="evidence" value="ECO:0007669"/>
    <property type="project" value="TreeGrafter"/>
</dbReference>
<dbReference type="PANTHER" id="PTHR48100:SF59">
    <property type="entry name" value="ADENOSYLCOBALAMIN_ALPHA-RIBAZOLE PHOSPHATASE"/>
    <property type="match status" value="1"/>
</dbReference>
<comment type="caution">
    <text evidence="1">The sequence shown here is derived from an EMBL/GenBank/DDBJ whole genome shotgun (WGS) entry which is preliminary data.</text>
</comment>
<reference evidence="1" key="1">
    <citation type="journal article" date="2014" name="Int. J. Syst. Evol. Microbiol.">
        <title>Complete genome sequence of Corynebacterium casei LMG S-19264T (=DSM 44701T), isolated from a smear-ripened cheese.</title>
        <authorList>
            <consortium name="US DOE Joint Genome Institute (JGI-PGF)"/>
            <person name="Walter F."/>
            <person name="Albersmeier A."/>
            <person name="Kalinowski J."/>
            <person name="Ruckert C."/>
        </authorList>
    </citation>
    <scope>NUCLEOTIDE SEQUENCE</scope>
    <source>
        <strain evidence="1">KCTC 23430</strain>
    </source>
</reference>